<dbReference type="SUPFAM" id="SSF53474">
    <property type="entry name" value="alpha/beta-Hydrolases"/>
    <property type="match status" value="1"/>
</dbReference>
<evidence type="ECO:0000313" key="1">
    <source>
        <dbReference type="EMBL" id="EXI82263.1"/>
    </source>
</evidence>
<sequence>MSEASATADTTDRADTSTLAIDSGGVRLHAELTLPARPSALVVLAHAGPNPEARDDALAVILRHAGIGTLRCDLLTSSEARFADNHHQVSLLASRLLDGLTLLRQQMLLDDLPTLPVGLCGAGDCSPVVVRAAAIRDRDIFATVCRGGLIDLAGMLYLQTLVSPLLVLVGEGEQRLEASNRRALHKLAARKELKLLPASADAPESAAAFEWVARETARWFVDHLPAAATVMTVETPQIMKVMTVSPSSPTLLPRGEKGAS</sequence>
<reference evidence="1 2" key="1">
    <citation type="submission" date="2014-02" db="EMBL/GenBank/DDBJ databases">
        <title>Expanding our view of genomic diversity in Candidatus Accumulibacter clades.</title>
        <authorList>
            <person name="Skennerton C.T."/>
            <person name="Barr J.J."/>
            <person name="Slater F.R."/>
            <person name="Bond P.L."/>
            <person name="Tyson G.W."/>
        </authorList>
    </citation>
    <scope>NUCLEOTIDE SEQUENCE [LARGE SCALE GENOMIC DNA]</scope>
    <source>
        <strain evidence="2">BA-92</strain>
    </source>
</reference>
<dbReference type="InterPro" id="IPR029058">
    <property type="entry name" value="AB_hydrolase_fold"/>
</dbReference>
<protein>
    <submittedName>
        <fullName evidence="1">Putative phosphoribosyl transferasec</fullName>
    </submittedName>
</protein>
<dbReference type="GO" id="GO:0016740">
    <property type="term" value="F:transferase activity"/>
    <property type="evidence" value="ECO:0007669"/>
    <property type="project" value="UniProtKB-KW"/>
</dbReference>
<accession>A0A011NHK3</accession>
<proteinExistence type="predicted"/>
<dbReference type="Proteomes" id="UP000021816">
    <property type="component" value="Unassembled WGS sequence"/>
</dbReference>
<name>A0A011NHK3_9PROT</name>
<dbReference type="STRING" id="1454003.AW10_00711"/>
<comment type="caution">
    <text evidence="1">The sequence shown here is derived from an EMBL/GenBank/DDBJ whole genome shotgun (WGS) entry which is preliminary data.</text>
</comment>
<organism evidence="1 2">
    <name type="scientific">Candidatus Accumulibacter appositus</name>
    <dbReference type="NCBI Taxonomy" id="1454003"/>
    <lineage>
        <taxon>Bacteria</taxon>
        <taxon>Pseudomonadati</taxon>
        <taxon>Pseudomonadota</taxon>
        <taxon>Betaproteobacteria</taxon>
        <taxon>Candidatus Accumulibacter</taxon>
    </lineage>
</organism>
<dbReference type="PATRIC" id="fig|1454003.3.peg.726"/>
<dbReference type="EMBL" id="JEMX01000012">
    <property type="protein sequence ID" value="EXI82263.1"/>
    <property type="molecule type" value="Genomic_DNA"/>
</dbReference>
<gene>
    <name evidence="1" type="ORF">AW10_00711</name>
</gene>
<evidence type="ECO:0000313" key="2">
    <source>
        <dbReference type="Proteomes" id="UP000021816"/>
    </source>
</evidence>
<keyword evidence="1" id="KW-0808">Transferase</keyword>
<dbReference type="Gene3D" id="3.40.50.1820">
    <property type="entry name" value="alpha/beta hydrolase"/>
    <property type="match status" value="1"/>
</dbReference>
<dbReference type="AlphaFoldDB" id="A0A011NHK3"/>